<dbReference type="EMBL" id="JAWDJW010008929">
    <property type="protein sequence ID" value="KAK3060008.1"/>
    <property type="molecule type" value="Genomic_DNA"/>
</dbReference>
<keyword evidence="2" id="KW-1185">Reference proteome</keyword>
<evidence type="ECO:0000313" key="1">
    <source>
        <dbReference type="EMBL" id="KAK3060008.1"/>
    </source>
</evidence>
<name>A0ACC3D0I2_9PEZI</name>
<proteinExistence type="predicted"/>
<protein>
    <submittedName>
        <fullName evidence="1">Uncharacterized protein</fullName>
    </submittedName>
</protein>
<reference evidence="1" key="1">
    <citation type="submission" date="2024-09" db="EMBL/GenBank/DDBJ databases">
        <title>Black Yeasts Isolated from many extreme environments.</title>
        <authorList>
            <person name="Coleine C."/>
            <person name="Stajich J.E."/>
            <person name="Selbmann L."/>
        </authorList>
    </citation>
    <scope>NUCLEOTIDE SEQUENCE</scope>
    <source>
        <strain evidence="1">CCFEE 5737</strain>
    </source>
</reference>
<comment type="caution">
    <text evidence="1">The sequence shown here is derived from an EMBL/GenBank/DDBJ whole genome shotgun (WGS) entry which is preliminary data.</text>
</comment>
<accession>A0ACC3D0I2</accession>
<dbReference type="Proteomes" id="UP001186974">
    <property type="component" value="Unassembled WGS sequence"/>
</dbReference>
<gene>
    <name evidence="1" type="ORF">LTS18_009547</name>
</gene>
<evidence type="ECO:0000313" key="2">
    <source>
        <dbReference type="Proteomes" id="UP001186974"/>
    </source>
</evidence>
<organism evidence="1 2">
    <name type="scientific">Coniosporium uncinatum</name>
    <dbReference type="NCBI Taxonomy" id="93489"/>
    <lineage>
        <taxon>Eukaryota</taxon>
        <taxon>Fungi</taxon>
        <taxon>Dikarya</taxon>
        <taxon>Ascomycota</taxon>
        <taxon>Pezizomycotina</taxon>
        <taxon>Dothideomycetes</taxon>
        <taxon>Dothideomycetes incertae sedis</taxon>
        <taxon>Coniosporium</taxon>
    </lineage>
</organism>
<sequence>MPFLSFGYTVSDFTSLSLSSNLQATANRSQSSQDPIILSEAILPSQCATRPQTTSYSLCDSPVGLLATILDALHFFSLDGASTAPTSATTADWTQTDTLNWTMMHWLPGPEAGLRWLHQVDGDSKAGLWSEYSNVPLGISSYHYSGRRVSHQRSKTVINIAATRAEEYSPPMWATSVQRLEWVKRRELEPGTRVGMPVWERPADVVLDLRECFGGMVNNGLVTFTENGARRMQHGESADVRDTLL</sequence>